<protein>
    <recommendedName>
        <fullName evidence="3">DUF458 domain-containing protein</fullName>
    </recommendedName>
</protein>
<dbReference type="InterPro" id="IPR007405">
    <property type="entry name" value="Phage_KVP40_Orf299"/>
</dbReference>
<name>A0A1G2CHF4_9BACT</name>
<evidence type="ECO:0000313" key="1">
    <source>
        <dbReference type="EMBL" id="OGZ00642.1"/>
    </source>
</evidence>
<accession>A0A1G2CHF4</accession>
<evidence type="ECO:0000313" key="2">
    <source>
        <dbReference type="Proteomes" id="UP000178495"/>
    </source>
</evidence>
<proteinExistence type="predicted"/>
<dbReference type="Pfam" id="PF04308">
    <property type="entry name" value="RNaseH_like"/>
    <property type="match status" value="1"/>
</dbReference>
<dbReference type="PANTHER" id="PTHR39961:SF1">
    <property type="entry name" value="DUF458 DOMAIN-CONTAINING PROTEIN"/>
    <property type="match status" value="1"/>
</dbReference>
<dbReference type="EMBL" id="MHLC01000030">
    <property type="protein sequence ID" value="OGZ00642.1"/>
    <property type="molecule type" value="Genomic_DNA"/>
</dbReference>
<reference evidence="1 2" key="1">
    <citation type="journal article" date="2016" name="Nat. Commun.">
        <title>Thousands of microbial genomes shed light on interconnected biogeochemical processes in an aquifer system.</title>
        <authorList>
            <person name="Anantharaman K."/>
            <person name="Brown C.T."/>
            <person name="Hug L.A."/>
            <person name="Sharon I."/>
            <person name="Castelle C.J."/>
            <person name="Probst A.J."/>
            <person name="Thomas B.C."/>
            <person name="Singh A."/>
            <person name="Wilkins M.J."/>
            <person name="Karaoz U."/>
            <person name="Brodie E.L."/>
            <person name="Williams K.H."/>
            <person name="Hubbard S.S."/>
            <person name="Banfield J.F."/>
        </authorList>
    </citation>
    <scope>NUCLEOTIDE SEQUENCE [LARGE SCALE GENOMIC DNA]</scope>
</reference>
<dbReference type="Proteomes" id="UP000178495">
    <property type="component" value="Unassembled WGS sequence"/>
</dbReference>
<sequence length="166" mass="18662">MPEFLNSSFGLKLTAPQVVEEIIRFMHAEPERRYKVTIGTDSERLAGGRADFVTAVVVHRVGNGGRYFWRRLEMGKFHTLRDRIIKEVLISLELSKEILLELKNSALAGTGEPVLKWDFEIHADVGERGPTRAMIQEVVGMIRANNFEAITKPGSYAASNVADRHV</sequence>
<comment type="caution">
    <text evidence="1">The sequence shown here is derived from an EMBL/GenBank/DDBJ whole genome shotgun (WGS) entry which is preliminary data.</text>
</comment>
<dbReference type="AlphaFoldDB" id="A0A1G2CHF4"/>
<gene>
    <name evidence="1" type="ORF">A3A43_03205</name>
</gene>
<evidence type="ECO:0008006" key="3">
    <source>
        <dbReference type="Google" id="ProtNLM"/>
    </source>
</evidence>
<organism evidence="1 2">
    <name type="scientific">Candidatus Liptonbacteria bacterium RIFCSPLOWO2_01_FULL_56_20</name>
    <dbReference type="NCBI Taxonomy" id="1798652"/>
    <lineage>
        <taxon>Bacteria</taxon>
        <taxon>Candidatus Liptoniibacteriota</taxon>
    </lineage>
</organism>
<dbReference type="STRING" id="1798652.A3A43_03205"/>
<dbReference type="PANTHER" id="PTHR39961">
    <property type="entry name" value="HYPOTHETICAL CYTOSOLIC PROTEIN"/>
    <property type="match status" value="1"/>
</dbReference>